<evidence type="ECO:0000256" key="1">
    <source>
        <dbReference type="SAM" id="MobiDB-lite"/>
    </source>
</evidence>
<dbReference type="Proteomes" id="UP000286921">
    <property type="component" value="Unassembled WGS sequence"/>
</dbReference>
<dbReference type="InterPro" id="IPR052158">
    <property type="entry name" value="INH-QAR"/>
</dbReference>
<evidence type="ECO:0000313" key="3">
    <source>
        <dbReference type="EMBL" id="GCB17760.1"/>
    </source>
</evidence>
<feature type="domain" description="DJ-1/PfpI" evidence="2">
    <location>
        <begin position="38"/>
        <end position="197"/>
    </location>
</feature>
<feature type="region of interest" description="Disordered" evidence="1">
    <location>
        <begin position="1"/>
        <end position="33"/>
    </location>
</feature>
<gene>
    <name evidence="3" type="ORF">AAWM_00645</name>
</gene>
<accession>A0A401KEL2</accession>
<dbReference type="InterPro" id="IPR029062">
    <property type="entry name" value="Class_I_gatase-like"/>
</dbReference>
<dbReference type="PANTHER" id="PTHR43130">
    <property type="entry name" value="ARAC-FAMILY TRANSCRIPTIONAL REGULATOR"/>
    <property type="match status" value="1"/>
</dbReference>
<comment type="caution">
    <text evidence="3">The sequence shown here is derived from an EMBL/GenBank/DDBJ whole genome shotgun (WGS) entry which is preliminary data.</text>
</comment>
<evidence type="ECO:0000313" key="4">
    <source>
        <dbReference type="Proteomes" id="UP000286921"/>
    </source>
</evidence>
<reference evidence="3 4" key="1">
    <citation type="submission" date="2016-09" db="EMBL/GenBank/DDBJ databases">
        <title>Aspergillus awamori IFM 58123T.</title>
        <authorList>
            <person name="Kusuya Y."/>
            <person name="Shimizu M."/>
            <person name="Takahashi H."/>
            <person name="Yaguchi T."/>
        </authorList>
    </citation>
    <scope>NUCLEOTIDE SEQUENCE [LARGE SCALE GENOMIC DNA]</scope>
    <source>
        <strain evidence="3 4">IFM 58123</strain>
    </source>
</reference>
<evidence type="ECO:0000259" key="2">
    <source>
        <dbReference type="Pfam" id="PF01965"/>
    </source>
</evidence>
<sequence>MTGTSYSPSPLPPPSTSTSIPLTLTPTISDSSTPSPLRIGVLLFPGFQALDVFGPLDVLNVLSWSPTTTPPITLSLLSTTLSPISTLPPNFPHALSQSILPTATLSSSPPLDVLIIPGGWGTRAPLPEYTEYIRTVYPTLKYLLTVCTGGKLAARAGVLDGKRATTNKSDWEGVVRDAPGVQWVKEARWVVDKSDVGGDGKGTEVWSSAGVSAGVDLMFAWVESIWGEEVAAGVERVLEFRRWREGDVDPFVRD</sequence>
<dbReference type="InterPro" id="IPR002818">
    <property type="entry name" value="DJ-1/PfpI"/>
</dbReference>
<dbReference type="EMBL" id="BDHI01000001">
    <property type="protein sequence ID" value="GCB17760.1"/>
    <property type="molecule type" value="Genomic_DNA"/>
</dbReference>
<protein>
    <submittedName>
        <fullName evidence="3">Isonitrile hydratase</fullName>
    </submittedName>
</protein>
<proteinExistence type="predicted"/>
<dbReference type="AlphaFoldDB" id="A0A401KEL2"/>
<feature type="compositionally biased region" description="Low complexity" evidence="1">
    <location>
        <begin position="16"/>
        <end position="33"/>
    </location>
</feature>
<dbReference type="Pfam" id="PF01965">
    <property type="entry name" value="DJ-1_PfpI"/>
    <property type="match status" value="1"/>
</dbReference>
<dbReference type="SUPFAM" id="SSF52317">
    <property type="entry name" value="Class I glutamine amidotransferase-like"/>
    <property type="match status" value="1"/>
</dbReference>
<dbReference type="CDD" id="cd03139">
    <property type="entry name" value="GATase1_PfpI_2"/>
    <property type="match status" value="1"/>
</dbReference>
<dbReference type="PANTHER" id="PTHR43130:SF15">
    <property type="entry name" value="THIJ_PFPI FAMILY PROTEIN (AFU_ORTHOLOGUE AFUA_5G14240)"/>
    <property type="match status" value="1"/>
</dbReference>
<dbReference type="STRING" id="105351.A0A401KEL2"/>
<name>A0A401KEL2_ASPAW</name>
<keyword evidence="4" id="KW-1185">Reference proteome</keyword>
<organism evidence="3 4">
    <name type="scientific">Aspergillus awamori</name>
    <name type="common">Black koji mold</name>
    <dbReference type="NCBI Taxonomy" id="105351"/>
    <lineage>
        <taxon>Eukaryota</taxon>
        <taxon>Fungi</taxon>
        <taxon>Dikarya</taxon>
        <taxon>Ascomycota</taxon>
        <taxon>Pezizomycotina</taxon>
        <taxon>Eurotiomycetes</taxon>
        <taxon>Eurotiomycetidae</taxon>
        <taxon>Eurotiales</taxon>
        <taxon>Aspergillaceae</taxon>
        <taxon>Aspergillus</taxon>
    </lineage>
</organism>
<dbReference type="Gene3D" id="3.40.50.880">
    <property type="match status" value="1"/>
</dbReference>